<evidence type="ECO:0000313" key="1">
    <source>
        <dbReference type="EMBL" id="KAL1853911.1"/>
    </source>
</evidence>
<keyword evidence="2" id="KW-1185">Reference proteome</keyword>
<dbReference type="EMBL" id="JAWRVE010000145">
    <property type="protein sequence ID" value="KAL1853911.1"/>
    <property type="molecule type" value="Genomic_DNA"/>
</dbReference>
<evidence type="ECO:0000313" key="2">
    <source>
        <dbReference type="Proteomes" id="UP001583177"/>
    </source>
</evidence>
<proteinExistence type="predicted"/>
<name>A0ABR3W5T8_9PEZI</name>
<evidence type="ECO:0008006" key="3">
    <source>
        <dbReference type="Google" id="ProtNLM"/>
    </source>
</evidence>
<gene>
    <name evidence="1" type="ORF">Daus18300_011653</name>
</gene>
<reference evidence="1 2" key="1">
    <citation type="journal article" date="2024" name="IMA Fungus">
        <title>IMA Genome - F19 : A genome assembly and annotation guide to empower mycologists, including annotated draft genome sequences of Ceratocystis pirilliformis, Diaporthe australafricana, Fusarium ophioides, Paecilomyces lecythidis, and Sporothrix stenoceras.</title>
        <authorList>
            <person name="Aylward J."/>
            <person name="Wilson A.M."/>
            <person name="Visagie C.M."/>
            <person name="Spraker J."/>
            <person name="Barnes I."/>
            <person name="Buitendag C."/>
            <person name="Ceriani C."/>
            <person name="Del Mar Angel L."/>
            <person name="du Plessis D."/>
            <person name="Fuchs T."/>
            <person name="Gasser K."/>
            <person name="Kramer D."/>
            <person name="Li W."/>
            <person name="Munsamy K."/>
            <person name="Piso A."/>
            <person name="Price J.L."/>
            <person name="Sonnekus B."/>
            <person name="Thomas C."/>
            <person name="van der Nest A."/>
            <person name="van Dijk A."/>
            <person name="van Heerden A."/>
            <person name="van Vuuren N."/>
            <person name="Yilmaz N."/>
            <person name="Duong T.A."/>
            <person name="van der Merwe N.A."/>
            <person name="Wingfield M.J."/>
            <person name="Wingfield B.D."/>
        </authorList>
    </citation>
    <scope>NUCLEOTIDE SEQUENCE [LARGE SCALE GENOMIC DNA]</scope>
    <source>
        <strain evidence="1 2">CMW 18300</strain>
    </source>
</reference>
<comment type="caution">
    <text evidence="1">The sequence shown here is derived from an EMBL/GenBank/DDBJ whole genome shotgun (WGS) entry which is preliminary data.</text>
</comment>
<organism evidence="1 2">
    <name type="scientific">Diaporthe australafricana</name>
    <dbReference type="NCBI Taxonomy" id="127596"/>
    <lineage>
        <taxon>Eukaryota</taxon>
        <taxon>Fungi</taxon>
        <taxon>Dikarya</taxon>
        <taxon>Ascomycota</taxon>
        <taxon>Pezizomycotina</taxon>
        <taxon>Sordariomycetes</taxon>
        <taxon>Sordariomycetidae</taxon>
        <taxon>Diaporthales</taxon>
        <taxon>Diaporthaceae</taxon>
        <taxon>Diaporthe</taxon>
    </lineage>
</organism>
<sequence length="298" mass="34675">MTPERQELARLESLNASAPANSLLGLPAELQWAIYDLMFTFDARTYVFYVEGRQNLIIDDRVFDRLQRRPQLPRIARVCSVMRSYTLDKYSKSTCFLCAHFDCHGAQIREFRSRGLGLLGGRGKSTLHQMITQVYNLTAFFNFDCDVVAFEGPPLPFKIIPAHVFRKHDTIFDVDEDCVAPVPQTARVYERSSWLFAGSGLLDHTLVENWTKFETFVWSERDKYISQYPEVLLRVRLAPYKRRSDCTLGHVEMVMEDSGYDAGRFRYWNAHAEFIRGIPERWDNSPYAFMPSPYTFMP</sequence>
<dbReference type="Proteomes" id="UP001583177">
    <property type="component" value="Unassembled WGS sequence"/>
</dbReference>
<protein>
    <recommendedName>
        <fullName evidence="3">F-box domain-containing protein</fullName>
    </recommendedName>
</protein>
<accession>A0ABR3W5T8</accession>